<protein>
    <submittedName>
        <fullName evidence="1">Carboxypeptidase Y-deficient</fullName>
    </submittedName>
</protein>
<keyword evidence="2" id="KW-1185">Reference proteome</keyword>
<keyword evidence="1" id="KW-0645">Protease</keyword>
<evidence type="ECO:0000313" key="2">
    <source>
        <dbReference type="Proteomes" id="UP001150581"/>
    </source>
</evidence>
<name>A0ACC1IS27_9FUNG</name>
<organism evidence="1 2">
    <name type="scientific">Kickxella alabastrina</name>
    <dbReference type="NCBI Taxonomy" id="61397"/>
    <lineage>
        <taxon>Eukaryota</taxon>
        <taxon>Fungi</taxon>
        <taxon>Fungi incertae sedis</taxon>
        <taxon>Zoopagomycota</taxon>
        <taxon>Kickxellomycotina</taxon>
        <taxon>Kickxellomycetes</taxon>
        <taxon>Kickxellales</taxon>
        <taxon>Kickxellaceae</taxon>
        <taxon>Kickxella</taxon>
    </lineage>
</organism>
<proteinExistence type="predicted"/>
<comment type="caution">
    <text evidence="1">The sequence shown here is derived from an EMBL/GenBank/DDBJ whole genome shotgun (WGS) entry which is preliminary data.</text>
</comment>
<accession>A0ACC1IS27</accession>
<dbReference type="Proteomes" id="UP001150581">
    <property type="component" value="Unassembled WGS sequence"/>
</dbReference>
<evidence type="ECO:0000313" key="1">
    <source>
        <dbReference type="EMBL" id="KAJ1899774.1"/>
    </source>
</evidence>
<dbReference type="EMBL" id="JANBPG010000126">
    <property type="protein sequence ID" value="KAJ1899774.1"/>
    <property type="molecule type" value="Genomic_DNA"/>
</dbReference>
<keyword evidence="1" id="KW-0378">Hydrolase</keyword>
<sequence length="382" mass="41409">MPGFALLRRKARSGALLEGNRMEKRLEKLSLIHGSDAYQGGPGPMNQRQKQRLQQAEQTVVRWEEDSAVTSCPFCLKSFGLLSSRRHHCRLCGRIICHRPTCSTHLLTPLLDLSSNTGGFTAERTAQIRACRECAHVVDRQQRRAQGAGTLAQEMLLRMYLVLCQQMRKVEETLPVFNMLALKHHEDGMGADLARAARIRRQLTGAFGELDAVSKGIEQLPCGSMTDARLHSAVRRMVAQYLQIHMFPLTMLPSKPTPKSTVTPQQQQQQQKGVMGLGLSSTDADVARASSSVSVRSTDAGSVVVVNGVVEAAVFDPSPSPSLSLDTATPAAKSLVGAMGGTASNLATSLLSYVIPPRTTLTTTTAISRKDTTSPHSINAVK</sequence>
<keyword evidence="1" id="KW-0121">Carboxypeptidase</keyword>
<gene>
    <name evidence="1" type="primary">PEP7</name>
    <name evidence="1" type="ORF">LPJ66_001896</name>
</gene>
<reference evidence="1" key="1">
    <citation type="submission" date="2022-07" db="EMBL/GenBank/DDBJ databases">
        <title>Phylogenomic reconstructions and comparative analyses of Kickxellomycotina fungi.</title>
        <authorList>
            <person name="Reynolds N.K."/>
            <person name="Stajich J.E."/>
            <person name="Barry K."/>
            <person name="Grigoriev I.V."/>
            <person name="Crous P."/>
            <person name="Smith M.E."/>
        </authorList>
    </citation>
    <scope>NUCLEOTIDE SEQUENCE</scope>
    <source>
        <strain evidence="1">Benny 63K</strain>
    </source>
</reference>